<evidence type="ECO:0000256" key="4">
    <source>
        <dbReference type="ARBA" id="ARBA00023002"/>
    </source>
</evidence>
<keyword evidence="6" id="KW-0411">Iron-sulfur</keyword>
<dbReference type="RefSeq" id="WP_051789727.1">
    <property type="nucleotide sequence ID" value="NZ_CP013251.1"/>
</dbReference>
<dbReference type="SUPFAM" id="SSF55961">
    <property type="entry name" value="Bet v1-like"/>
    <property type="match status" value="1"/>
</dbReference>
<organism evidence="9 10">
    <name type="scientific">Endozoicomonas montiporae CL-33</name>
    <dbReference type="NCBI Taxonomy" id="570277"/>
    <lineage>
        <taxon>Bacteria</taxon>
        <taxon>Pseudomonadati</taxon>
        <taxon>Pseudomonadota</taxon>
        <taxon>Gammaproteobacteria</taxon>
        <taxon>Oceanospirillales</taxon>
        <taxon>Endozoicomonadaceae</taxon>
        <taxon>Endozoicomonas</taxon>
    </lineage>
</organism>
<reference evidence="9 10" key="1">
    <citation type="journal article" date="2016" name="Front. Microbiol.">
        <title>Genomic Insight into the Host-Endosymbiont Relationship of Endozoicomonas montiporae CL-33(T) with its Coral Host.</title>
        <authorList>
            <person name="Ding J.-Y."/>
            <person name="Shiu J.-H."/>
            <person name="Chen W.-M."/>
            <person name="Chiang Y.-R."/>
            <person name="Tang S.-L."/>
        </authorList>
    </citation>
    <scope>NUCLEOTIDE SEQUENCE [LARGE SCALE GENOMIC DNA]</scope>
    <source>
        <strain evidence="9 10">CL-33</strain>
    </source>
</reference>
<proteinExistence type="predicted"/>
<dbReference type="GO" id="GO:0046872">
    <property type="term" value="F:metal ion binding"/>
    <property type="evidence" value="ECO:0007669"/>
    <property type="project" value="UniProtKB-KW"/>
</dbReference>
<dbReference type="SUPFAM" id="SSF50022">
    <property type="entry name" value="ISP domain"/>
    <property type="match status" value="1"/>
</dbReference>
<protein>
    <submittedName>
        <fullName evidence="9">3-ketosteroid 9alpha-monooxygenase subunit A</fullName>
        <ecNumber evidence="9">1.14.13.142</ecNumber>
    </submittedName>
</protein>
<dbReference type="KEGG" id="emp:EZMO1_1339"/>
<dbReference type="InterPro" id="IPR036922">
    <property type="entry name" value="Rieske_2Fe-2S_sf"/>
</dbReference>
<dbReference type="PROSITE" id="PS51296">
    <property type="entry name" value="RIESKE"/>
    <property type="match status" value="1"/>
</dbReference>
<dbReference type="Pfam" id="PF00355">
    <property type="entry name" value="Rieske"/>
    <property type="match status" value="1"/>
</dbReference>
<dbReference type="InterPro" id="IPR017941">
    <property type="entry name" value="Rieske_2Fe-2S"/>
</dbReference>
<comment type="cofactor">
    <cofactor evidence="1">
        <name>Fe cation</name>
        <dbReference type="ChEBI" id="CHEBI:24875"/>
    </cofactor>
</comment>
<keyword evidence="2" id="KW-0001">2Fe-2S</keyword>
<dbReference type="PANTHER" id="PTHR21266:SF60">
    <property type="entry name" value="3-KETOSTEROID-9-ALPHA-MONOOXYGENASE, OXYGENASE COMPONENT"/>
    <property type="match status" value="1"/>
</dbReference>
<dbReference type="STRING" id="570277.EZMO1_1339"/>
<feature type="region of interest" description="Disordered" evidence="7">
    <location>
        <begin position="345"/>
        <end position="367"/>
    </location>
</feature>
<evidence type="ECO:0000256" key="6">
    <source>
        <dbReference type="ARBA" id="ARBA00023014"/>
    </source>
</evidence>
<keyword evidence="4 9" id="KW-0560">Oxidoreductase</keyword>
<evidence type="ECO:0000313" key="9">
    <source>
        <dbReference type="EMBL" id="AMO55529.1"/>
    </source>
</evidence>
<dbReference type="InterPro" id="IPR045605">
    <property type="entry name" value="KshA-like_C"/>
</dbReference>
<dbReference type="OrthoDB" id="9769355at2"/>
<dbReference type="Gene3D" id="2.102.10.10">
    <property type="entry name" value="Rieske [2Fe-2S] iron-sulphur domain"/>
    <property type="match status" value="1"/>
</dbReference>
<keyword evidence="5" id="KW-0408">Iron</keyword>
<dbReference type="InterPro" id="IPR050584">
    <property type="entry name" value="Cholesterol_7-desaturase"/>
</dbReference>
<evidence type="ECO:0000256" key="5">
    <source>
        <dbReference type="ARBA" id="ARBA00023004"/>
    </source>
</evidence>
<name>A0A142B9V3_9GAMM</name>
<dbReference type="EC" id="1.14.13.142" evidence="9"/>
<sequence>MTQYAKIEAAEIPERYARGWHTVGPASQFGQEPQKLDIFGTKLVVYRGDDGQHYVLDAYCPHMGADLSDGQVEGSGLRCPFHHWRWEGSDGKCDDIPYAKRIPAKACIKSWPTLVENNLLFIWNDPEDNPPIPEQKPPHMEECFNGEWTDWVIDANTIHTNCRELIDNMADCAHFGPVHCAGAVSFENVFDRHMCQQIMSGTSPRLAGDEILTTVATYYGPAYMITEMQGELHGTEIHSRLMVSHTPIDTESFVLRFGVMVKKIPGLSDKQNQAMAEQYVQLSQQAFLEDVTIWHNKVRVDNPILCDGDGPVTRLRSWYDQFYVDIADVPEQWQERKSHALKAFNPIPEHRLAAPPTPEKLPEEEPA</sequence>
<dbReference type="Proteomes" id="UP000071065">
    <property type="component" value="Chromosome"/>
</dbReference>
<dbReference type="EMBL" id="CP013251">
    <property type="protein sequence ID" value="AMO55529.1"/>
    <property type="molecule type" value="Genomic_DNA"/>
</dbReference>
<evidence type="ECO:0000256" key="3">
    <source>
        <dbReference type="ARBA" id="ARBA00022723"/>
    </source>
</evidence>
<keyword evidence="3" id="KW-0479">Metal-binding</keyword>
<dbReference type="PANTHER" id="PTHR21266">
    <property type="entry name" value="IRON-SULFUR DOMAIN CONTAINING PROTEIN"/>
    <property type="match status" value="1"/>
</dbReference>
<evidence type="ECO:0000256" key="1">
    <source>
        <dbReference type="ARBA" id="ARBA00001962"/>
    </source>
</evidence>
<accession>A0A142B9V3</accession>
<dbReference type="PATRIC" id="fig|570277.3.peg.1470"/>
<evidence type="ECO:0000259" key="8">
    <source>
        <dbReference type="PROSITE" id="PS51296"/>
    </source>
</evidence>
<keyword evidence="9" id="KW-0503">Monooxygenase</keyword>
<dbReference type="AlphaFoldDB" id="A0A142B9V3"/>
<dbReference type="Gene3D" id="3.90.380.10">
    <property type="entry name" value="Naphthalene 1,2-dioxygenase Alpha Subunit, Chain A, domain 1"/>
    <property type="match status" value="1"/>
</dbReference>
<evidence type="ECO:0000313" key="10">
    <source>
        <dbReference type="Proteomes" id="UP000071065"/>
    </source>
</evidence>
<dbReference type="Pfam" id="PF19298">
    <property type="entry name" value="KshA_C"/>
    <property type="match status" value="1"/>
</dbReference>
<gene>
    <name evidence="9" type="primary">kshA</name>
    <name evidence="9" type="ORF">EZMO1_1339</name>
</gene>
<evidence type="ECO:0000256" key="7">
    <source>
        <dbReference type="SAM" id="MobiDB-lite"/>
    </source>
</evidence>
<evidence type="ECO:0000256" key="2">
    <source>
        <dbReference type="ARBA" id="ARBA00022714"/>
    </source>
</evidence>
<dbReference type="GO" id="GO:0051537">
    <property type="term" value="F:2 iron, 2 sulfur cluster binding"/>
    <property type="evidence" value="ECO:0007669"/>
    <property type="project" value="UniProtKB-KW"/>
</dbReference>
<dbReference type="GO" id="GO:0004497">
    <property type="term" value="F:monooxygenase activity"/>
    <property type="evidence" value="ECO:0007669"/>
    <property type="project" value="UniProtKB-KW"/>
</dbReference>
<dbReference type="GO" id="GO:0008203">
    <property type="term" value="P:cholesterol metabolic process"/>
    <property type="evidence" value="ECO:0007669"/>
    <property type="project" value="InterPro"/>
</dbReference>
<feature type="domain" description="Rieske" evidence="8">
    <location>
        <begin position="20"/>
        <end position="122"/>
    </location>
</feature>